<dbReference type="Gene3D" id="1.20.1070.10">
    <property type="entry name" value="Rhodopsin 7-helix transmembrane proteins"/>
    <property type="match status" value="1"/>
</dbReference>
<evidence type="ECO:0000256" key="8">
    <source>
        <dbReference type="SAM" id="Phobius"/>
    </source>
</evidence>
<gene>
    <name evidence="10" type="ORF">OXX778_LOCUS8741</name>
</gene>
<evidence type="ECO:0000313" key="10">
    <source>
        <dbReference type="EMBL" id="CAF0846824.1"/>
    </source>
</evidence>
<sequence length="321" mass="37681">MNIFFLLLKILSGYAIVLIIFGILSSILSFYICYRIKNNATFIFLSYLSITSLFTLYKFPMNGIMWTLFNTDYLNINIYECKIGMFVQFTSLEASAWILVLISVEQYLCVKVQHWRTIHFKPKRAYITVSCLVLFFIALNFNIFFTFGFEVDYPIEVVKNSTEFNMTQNVTIQYVKRILCYGDRRFPWTSWMIDIGPLHLTFYSLAPFAILGLANLLLITHLYTTRKPHSGQSAQNDKKKNKQDQMTKTIIYMTLLFIGITLPNATTTFFFNKLIITDYGSFLIRLFDMFSFSYHGLNFIVFYISNNRFRSEFKKLFSSAK</sequence>
<evidence type="ECO:0000256" key="7">
    <source>
        <dbReference type="ARBA" id="ARBA00023224"/>
    </source>
</evidence>
<dbReference type="PANTHER" id="PTHR24243">
    <property type="entry name" value="G-PROTEIN COUPLED RECEPTOR"/>
    <property type="match status" value="1"/>
</dbReference>
<dbReference type="Proteomes" id="UP000663879">
    <property type="component" value="Unassembled WGS sequence"/>
</dbReference>
<accession>A0A813VXK9</accession>
<keyword evidence="3 8" id="KW-1133">Transmembrane helix</keyword>
<feature type="transmembrane region" description="Helical" evidence="8">
    <location>
        <begin position="12"/>
        <end position="34"/>
    </location>
</feature>
<evidence type="ECO:0000256" key="2">
    <source>
        <dbReference type="ARBA" id="ARBA00022692"/>
    </source>
</evidence>
<evidence type="ECO:0000256" key="1">
    <source>
        <dbReference type="ARBA" id="ARBA00004141"/>
    </source>
</evidence>
<dbReference type="PROSITE" id="PS50262">
    <property type="entry name" value="G_PROTEIN_RECEP_F1_2"/>
    <property type="match status" value="1"/>
</dbReference>
<protein>
    <recommendedName>
        <fullName evidence="9">G-protein coupled receptors family 1 profile domain-containing protein</fullName>
    </recommendedName>
</protein>
<reference evidence="10" key="1">
    <citation type="submission" date="2021-02" db="EMBL/GenBank/DDBJ databases">
        <authorList>
            <person name="Nowell W R."/>
        </authorList>
    </citation>
    <scope>NUCLEOTIDE SEQUENCE</scope>
    <source>
        <strain evidence="10">Ploen Becks lab</strain>
    </source>
</reference>
<dbReference type="InterPro" id="IPR000276">
    <property type="entry name" value="GPCR_Rhodpsn"/>
</dbReference>
<dbReference type="OrthoDB" id="9983318at2759"/>
<evidence type="ECO:0000313" key="11">
    <source>
        <dbReference type="Proteomes" id="UP000663879"/>
    </source>
</evidence>
<feature type="transmembrane region" description="Helical" evidence="8">
    <location>
        <begin position="249"/>
        <end position="271"/>
    </location>
</feature>
<dbReference type="SUPFAM" id="SSF81321">
    <property type="entry name" value="Family A G protein-coupled receptor-like"/>
    <property type="match status" value="1"/>
</dbReference>
<keyword evidence="5 8" id="KW-0472">Membrane</keyword>
<keyword evidence="2 8" id="KW-0812">Transmembrane</keyword>
<proteinExistence type="predicted"/>
<dbReference type="Pfam" id="PF10324">
    <property type="entry name" value="7TM_GPCR_Srw"/>
    <property type="match status" value="1"/>
</dbReference>
<keyword evidence="6" id="KW-0675">Receptor</keyword>
<dbReference type="InterPro" id="IPR017452">
    <property type="entry name" value="GPCR_Rhodpsn_7TM"/>
</dbReference>
<keyword evidence="4" id="KW-0297">G-protein coupled receptor</keyword>
<evidence type="ECO:0000259" key="9">
    <source>
        <dbReference type="PROSITE" id="PS50262"/>
    </source>
</evidence>
<feature type="domain" description="G-protein coupled receptors family 1 profile" evidence="9">
    <location>
        <begin position="13"/>
        <end position="302"/>
    </location>
</feature>
<name>A0A813VXK9_9BILA</name>
<feature type="transmembrane region" description="Helical" evidence="8">
    <location>
        <begin position="41"/>
        <end position="59"/>
    </location>
</feature>
<feature type="transmembrane region" description="Helical" evidence="8">
    <location>
        <begin position="125"/>
        <end position="149"/>
    </location>
</feature>
<dbReference type="PRINTS" id="PR00237">
    <property type="entry name" value="GPCRRHODOPSN"/>
</dbReference>
<feature type="transmembrane region" description="Helical" evidence="8">
    <location>
        <begin position="83"/>
        <end position="104"/>
    </location>
</feature>
<dbReference type="EMBL" id="CAJNOC010001231">
    <property type="protein sequence ID" value="CAF0846824.1"/>
    <property type="molecule type" value="Genomic_DNA"/>
</dbReference>
<dbReference type="GO" id="GO:0008528">
    <property type="term" value="F:G protein-coupled peptide receptor activity"/>
    <property type="evidence" value="ECO:0007669"/>
    <property type="project" value="InterPro"/>
</dbReference>
<comment type="caution">
    <text evidence="10">The sequence shown here is derived from an EMBL/GenBank/DDBJ whole genome shotgun (WGS) entry which is preliminary data.</text>
</comment>
<evidence type="ECO:0000256" key="6">
    <source>
        <dbReference type="ARBA" id="ARBA00023170"/>
    </source>
</evidence>
<evidence type="ECO:0000256" key="4">
    <source>
        <dbReference type="ARBA" id="ARBA00023040"/>
    </source>
</evidence>
<feature type="transmembrane region" description="Helical" evidence="8">
    <location>
        <begin position="200"/>
        <end position="223"/>
    </location>
</feature>
<keyword evidence="11" id="KW-1185">Reference proteome</keyword>
<evidence type="ECO:0000256" key="5">
    <source>
        <dbReference type="ARBA" id="ARBA00023136"/>
    </source>
</evidence>
<dbReference type="GO" id="GO:0005886">
    <property type="term" value="C:plasma membrane"/>
    <property type="evidence" value="ECO:0007669"/>
    <property type="project" value="TreeGrafter"/>
</dbReference>
<dbReference type="PANTHER" id="PTHR24243:SF230">
    <property type="entry name" value="G-PROTEIN COUPLED RECEPTORS FAMILY 1 PROFILE DOMAIN-CONTAINING PROTEIN"/>
    <property type="match status" value="1"/>
</dbReference>
<dbReference type="AlphaFoldDB" id="A0A813VXK9"/>
<comment type="subcellular location">
    <subcellularLocation>
        <location evidence="1">Membrane</location>
        <topology evidence="1">Multi-pass membrane protein</topology>
    </subcellularLocation>
</comment>
<organism evidence="10 11">
    <name type="scientific">Brachionus calyciflorus</name>
    <dbReference type="NCBI Taxonomy" id="104777"/>
    <lineage>
        <taxon>Eukaryota</taxon>
        <taxon>Metazoa</taxon>
        <taxon>Spiralia</taxon>
        <taxon>Gnathifera</taxon>
        <taxon>Rotifera</taxon>
        <taxon>Eurotatoria</taxon>
        <taxon>Monogononta</taxon>
        <taxon>Pseudotrocha</taxon>
        <taxon>Ploima</taxon>
        <taxon>Brachionidae</taxon>
        <taxon>Brachionus</taxon>
    </lineage>
</organism>
<evidence type="ECO:0000256" key="3">
    <source>
        <dbReference type="ARBA" id="ARBA00022989"/>
    </source>
</evidence>
<dbReference type="InterPro" id="IPR019427">
    <property type="entry name" value="7TM_GPCR_serpentine_rcpt_Srw"/>
</dbReference>
<feature type="transmembrane region" description="Helical" evidence="8">
    <location>
        <begin position="283"/>
        <end position="305"/>
    </location>
</feature>
<keyword evidence="7" id="KW-0807">Transducer</keyword>